<dbReference type="PROSITE" id="PS00109">
    <property type="entry name" value="PROTEIN_KINASE_TYR"/>
    <property type="match status" value="1"/>
</dbReference>
<dbReference type="Proteomes" id="UP000027456">
    <property type="component" value="Unassembled WGS sequence"/>
</dbReference>
<accession>A0A074RLC0</accession>
<organism evidence="3 4">
    <name type="scientific">Rhizoctonia solani 123E</name>
    <dbReference type="NCBI Taxonomy" id="1423351"/>
    <lineage>
        <taxon>Eukaryota</taxon>
        <taxon>Fungi</taxon>
        <taxon>Dikarya</taxon>
        <taxon>Basidiomycota</taxon>
        <taxon>Agaricomycotina</taxon>
        <taxon>Agaricomycetes</taxon>
        <taxon>Cantharellales</taxon>
        <taxon>Ceratobasidiaceae</taxon>
        <taxon>Rhizoctonia</taxon>
    </lineage>
</organism>
<dbReference type="STRING" id="1423351.A0A074RLC0"/>
<dbReference type="Pfam" id="PF01636">
    <property type="entry name" value="APH"/>
    <property type="match status" value="1"/>
</dbReference>
<dbReference type="Gene3D" id="3.90.1200.10">
    <property type="match status" value="1"/>
</dbReference>
<protein>
    <submittedName>
        <fullName evidence="3">Phosphotransferase enzyme family protein</fullName>
    </submittedName>
</protein>
<dbReference type="InterPro" id="IPR008266">
    <property type="entry name" value="Tyr_kinase_AS"/>
</dbReference>
<dbReference type="PANTHER" id="PTHR21310:SF56">
    <property type="entry name" value="AMINOGLYCOSIDE PHOSPHOTRANSFERASE DOMAIN-CONTAINING PROTEIN"/>
    <property type="match status" value="1"/>
</dbReference>
<name>A0A074RLC0_9AGAM</name>
<keyword evidence="4" id="KW-1185">Reference proteome</keyword>
<dbReference type="InterPro" id="IPR011009">
    <property type="entry name" value="Kinase-like_dom_sf"/>
</dbReference>
<feature type="compositionally biased region" description="Acidic residues" evidence="1">
    <location>
        <begin position="21"/>
        <end position="37"/>
    </location>
</feature>
<dbReference type="EMBL" id="AZST01001700">
    <property type="protein sequence ID" value="KEP45538.1"/>
    <property type="molecule type" value="Genomic_DNA"/>
</dbReference>
<dbReference type="HOGENOM" id="CLU_729801_0_0_1"/>
<reference evidence="3 4" key="1">
    <citation type="submission" date="2013-12" db="EMBL/GenBank/DDBJ databases">
        <authorList>
            <person name="Cubeta M."/>
            <person name="Pakala S."/>
            <person name="Fedorova N."/>
            <person name="Thomas E."/>
            <person name="Dean R."/>
            <person name="Jabaji S."/>
            <person name="Neate S."/>
            <person name="Toda T."/>
            <person name="Tavantzis S."/>
            <person name="Vilgalys R."/>
            <person name="Bharathan N."/>
            <person name="Pakala S."/>
            <person name="Losada L.S."/>
            <person name="Zafar N."/>
            <person name="Nierman W."/>
        </authorList>
    </citation>
    <scope>NUCLEOTIDE SEQUENCE [LARGE SCALE GENOMIC DNA]</scope>
    <source>
        <strain evidence="3 4">123E</strain>
    </source>
</reference>
<dbReference type="InterPro" id="IPR051678">
    <property type="entry name" value="AGP_Transferase"/>
</dbReference>
<feature type="region of interest" description="Disordered" evidence="1">
    <location>
        <begin position="1"/>
        <end position="46"/>
    </location>
</feature>
<dbReference type="InterPro" id="IPR002575">
    <property type="entry name" value="Aminoglycoside_PTrfase"/>
</dbReference>
<dbReference type="GO" id="GO:0004672">
    <property type="term" value="F:protein kinase activity"/>
    <property type="evidence" value="ECO:0007669"/>
    <property type="project" value="InterPro"/>
</dbReference>
<dbReference type="AlphaFoldDB" id="A0A074RLC0"/>
<dbReference type="SUPFAM" id="SSF56112">
    <property type="entry name" value="Protein kinase-like (PK-like)"/>
    <property type="match status" value="1"/>
</dbReference>
<proteinExistence type="predicted"/>
<gene>
    <name evidence="3" type="ORF">V565_262550</name>
</gene>
<dbReference type="OrthoDB" id="10003767at2759"/>
<evidence type="ECO:0000259" key="2">
    <source>
        <dbReference type="Pfam" id="PF01636"/>
    </source>
</evidence>
<feature type="domain" description="Aminoglycoside phosphotransferase" evidence="2">
    <location>
        <begin position="90"/>
        <end position="323"/>
    </location>
</feature>
<evidence type="ECO:0000313" key="3">
    <source>
        <dbReference type="EMBL" id="KEP45538.1"/>
    </source>
</evidence>
<feature type="compositionally biased region" description="Basic and acidic residues" evidence="1">
    <location>
        <begin position="8"/>
        <end position="17"/>
    </location>
</feature>
<dbReference type="PANTHER" id="PTHR21310">
    <property type="entry name" value="AMINOGLYCOSIDE PHOSPHOTRANSFERASE-RELATED-RELATED"/>
    <property type="match status" value="1"/>
</dbReference>
<sequence>MSSSPGHCHPDHSDRSSDVNSDVDSDVDSDVGSDADSETSTVEYSHEPFDTYQNRVRELLCVLYGSNAGRVAEISRLSGGGFNRIIGVTLLLDGHRKHFILRVPRFDNVNVSAQVCILRSLRPFFPVPEVESYDSGTDNSLEGPYILMHRLPGQSLYDILEELDIDERCDMAKQIAQLIAKIHSFALPPGVGPLYGDTEGNLRVGRSPTSPPWSEDKKIIEDLNDAGGRVLIPMTFSEFVTTRLAEFSADALRAGSGQEFKVKLYDQLLHASNILLRTFTLSDRIALFHRDLAPRNILVDRNGEGGSWTVTGVLDWDDCEAAPYEIAGVWPGWLWQSRGEVEMDFEENEWDPDIPVTNEESKRIKQVFVKEIEELEPGFQEMARRTRDNCLRQLYERARGGIWSTQHIKEVERVVAVAQGLTQADEAAKNMRSTTVEA</sequence>
<evidence type="ECO:0000313" key="4">
    <source>
        <dbReference type="Proteomes" id="UP000027456"/>
    </source>
</evidence>
<comment type="caution">
    <text evidence="3">The sequence shown here is derived from an EMBL/GenBank/DDBJ whole genome shotgun (WGS) entry which is preliminary data.</text>
</comment>
<evidence type="ECO:0000256" key="1">
    <source>
        <dbReference type="SAM" id="MobiDB-lite"/>
    </source>
</evidence>
<keyword evidence="3" id="KW-0808">Transferase</keyword>